<dbReference type="Proteomes" id="UP000265520">
    <property type="component" value="Unassembled WGS sequence"/>
</dbReference>
<dbReference type="PANTHER" id="PTHR31115">
    <property type="entry name" value="OS05G0107300 PROTEIN"/>
    <property type="match status" value="1"/>
</dbReference>
<feature type="non-terminal residue" evidence="2">
    <location>
        <position position="1"/>
    </location>
</feature>
<evidence type="ECO:0000313" key="3">
    <source>
        <dbReference type="Proteomes" id="UP000265520"/>
    </source>
</evidence>
<sequence length="198" mass="22085">DGSKRLDESVHRLNKCWEDVMSKKQHQNDSLSNERMSGSHLSKTETQTHRGPTEFANQRLEDRPKNFILNKCIRTSAVEVQTEGPNNSFVRQPLAIGKNRDNIKDGGKVCDGVEEKIQRLPASEETQRKPSMCTVFSGSIDGEGEPKRVTYLKQANESGLQSCGAIGSFTEISLSDSLKKSRGEKIVGLHQVLFQLLL</sequence>
<organism evidence="2 3">
    <name type="scientific">Trifolium medium</name>
    <dbReference type="NCBI Taxonomy" id="97028"/>
    <lineage>
        <taxon>Eukaryota</taxon>
        <taxon>Viridiplantae</taxon>
        <taxon>Streptophyta</taxon>
        <taxon>Embryophyta</taxon>
        <taxon>Tracheophyta</taxon>
        <taxon>Spermatophyta</taxon>
        <taxon>Magnoliopsida</taxon>
        <taxon>eudicotyledons</taxon>
        <taxon>Gunneridae</taxon>
        <taxon>Pentapetalae</taxon>
        <taxon>rosids</taxon>
        <taxon>fabids</taxon>
        <taxon>Fabales</taxon>
        <taxon>Fabaceae</taxon>
        <taxon>Papilionoideae</taxon>
        <taxon>50 kb inversion clade</taxon>
        <taxon>NPAAA clade</taxon>
        <taxon>Hologalegina</taxon>
        <taxon>IRL clade</taxon>
        <taxon>Trifolieae</taxon>
        <taxon>Trifolium</taxon>
    </lineage>
</organism>
<feature type="region of interest" description="Disordered" evidence="1">
    <location>
        <begin position="18"/>
        <end position="52"/>
    </location>
</feature>
<protein>
    <submittedName>
        <fullName evidence="2">Uncharacterized protein</fullName>
    </submittedName>
</protein>
<feature type="compositionally biased region" description="Basic and acidic residues" evidence="1">
    <location>
        <begin position="42"/>
        <end position="52"/>
    </location>
</feature>
<proteinExistence type="predicted"/>
<reference evidence="2 3" key="1">
    <citation type="journal article" date="2018" name="Front. Plant Sci.">
        <title>Red Clover (Trifolium pratense) and Zigzag Clover (T. medium) - A Picture of Genomic Similarities and Differences.</title>
        <authorList>
            <person name="Dluhosova J."/>
            <person name="Istvanek J."/>
            <person name="Nedelnik J."/>
            <person name="Repkova J."/>
        </authorList>
    </citation>
    <scope>NUCLEOTIDE SEQUENCE [LARGE SCALE GENOMIC DNA]</scope>
    <source>
        <strain evidence="3">cv. 10/8</strain>
        <tissue evidence="2">Leaf</tissue>
    </source>
</reference>
<gene>
    <name evidence="2" type="ORF">A2U01_0007235</name>
</gene>
<feature type="compositionally biased region" description="Polar residues" evidence="1">
    <location>
        <begin position="28"/>
        <end position="41"/>
    </location>
</feature>
<name>A0A392MI23_9FABA</name>
<dbReference type="PANTHER" id="PTHR31115:SF2">
    <property type="entry name" value="OS05G0107300 PROTEIN"/>
    <property type="match status" value="1"/>
</dbReference>
<dbReference type="AlphaFoldDB" id="A0A392MI23"/>
<dbReference type="EMBL" id="LXQA010010215">
    <property type="protein sequence ID" value="MCH86378.1"/>
    <property type="molecule type" value="Genomic_DNA"/>
</dbReference>
<accession>A0A392MI23</accession>
<keyword evidence="3" id="KW-1185">Reference proteome</keyword>
<comment type="caution">
    <text evidence="2">The sequence shown here is derived from an EMBL/GenBank/DDBJ whole genome shotgun (WGS) entry which is preliminary data.</text>
</comment>
<evidence type="ECO:0000256" key="1">
    <source>
        <dbReference type="SAM" id="MobiDB-lite"/>
    </source>
</evidence>
<evidence type="ECO:0000313" key="2">
    <source>
        <dbReference type="EMBL" id="MCH86378.1"/>
    </source>
</evidence>